<feature type="transmembrane region" description="Helical" evidence="1">
    <location>
        <begin position="159"/>
        <end position="176"/>
    </location>
</feature>
<keyword evidence="1" id="KW-0812">Transmembrane</keyword>
<dbReference type="Pfam" id="PF14360">
    <property type="entry name" value="PAP2_C"/>
    <property type="match status" value="1"/>
</dbReference>
<proteinExistence type="predicted"/>
<feature type="domain" description="Sphingomyelin synthase-like" evidence="2">
    <location>
        <begin position="134"/>
        <end position="195"/>
    </location>
</feature>
<feature type="transmembrane region" description="Helical" evidence="1">
    <location>
        <begin position="83"/>
        <end position="106"/>
    </location>
</feature>
<dbReference type="EMBL" id="JADKGY010000001">
    <property type="protein sequence ID" value="MBK9981787.1"/>
    <property type="molecule type" value="Genomic_DNA"/>
</dbReference>
<protein>
    <recommendedName>
        <fullName evidence="2">Sphingomyelin synthase-like domain-containing protein</fullName>
    </recommendedName>
</protein>
<reference evidence="3 4" key="1">
    <citation type="submission" date="2020-10" db="EMBL/GenBank/DDBJ databases">
        <title>Connecting structure to function with the recovery of over 1000 high-quality activated sludge metagenome-assembled genomes encoding full-length rRNA genes using long-read sequencing.</title>
        <authorList>
            <person name="Singleton C.M."/>
            <person name="Petriglieri F."/>
            <person name="Kristensen J.M."/>
            <person name="Kirkegaard R.H."/>
            <person name="Michaelsen T.Y."/>
            <person name="Andersen M.H."/>
            <person name="Karst S.M."/>
            <person name="Dueholm M.S."/>
            <person name="Nielsen P.H."/>
            <person name="Albertsen M."/>
        </authorList>
    </citation>
    <scope>NUCLEOTIDE SEQUENCE [LARGE SCALE GENOMIC DNA]</scope>
    <source>
        <strain evidence="3">Ribe_18-Q3-R11-54_MAXAC.273</strain>
    </source>
</reference>
<accession>A0A9D7STX7</accession>
<evidence type="ECO:0000313" key="3">
    <source>
        <dbReference type="EMBL" id="MBK9981787.1"/>
    </source>
</evidence>
<organism evidence="3 4">
    <name type="scientific">Candidatus Opimibacter skivensis</name>
    <dbReference type="NCBI Taxonomy" id="2982028"/>
    <lineage>
        <taxon>Bacteria</taxon>
        <taxon>Pseudomonadati</taxon>
        <taxon>Bacteroidota</taxon>
        <taxon>Saprospiria</taxon>
        <taxon>Saprospirales</taxon>
        <taxon>Saprospiraceae</taxon>
        <taxon>Candidatus Opimibacter</taxon>
    </lineage>
</organism>
<feature type="transmembrane region" description="Helical" evidence="1">
    <location>
        <begin position="12"/>
        <end position="30"/>
    </location>
</feature>
<keyword evidence="1" id="KW-0472">Membrane</keyword>
<evidence type="ECO:0000256" key="1">
    <source>
        <dbReference type="SAM" id="Phobius"/>
    </source>
</evidence>
<keyword evidence="1" id="KW-1133">Transmembrane helix</keyword>
<feature type="transmembrane region" description="Helical" evidence="1">
    <location>
        <begin position="50"/>
        <end position="71"/>
    </location>
</feature>
<sequence>MTWNELLKSLSVRWAIVFCLLSLLIVIFYLPHFYGHVIEPKSGVYLNDIFLNLFTPFNWSVLIFSMIYISILQTIFSVARRPYFIVLGLTTYFAVTLIRMGTMYLVTLEPPVDMIFLTDPLSTKFYPNGTFAKDMFFSGHVSTMMVLVLIEKNKWARRVKIGFTFAIGVLLAWQHVHYTIDILVAPLVTSVVFYSLKNILGPAIKD</sequence>
<name>A0A9D7STX7_9BACT</name>
<feature type="transmembrane region" description="Helical" evidence="1">
    <location>
        <begin position="131"/>
        <end position="150"/>
    </location>
</feature>
<gene>
    <name evidence="3" type="ORF">IPP15_05080</name>
</gene>
<dbReference type="InterPro" id="IPR025749">
    <property type="entry name" value="Sphingomyelin_synth-like_dom"/>
</dbReference>
<comment type="caution">
    <text evidence="3">The sequence shown here is derived from an EMBL/GenBank/DDBJ whole genome shotgun (WGS) entry which is preliminary data.</text>
</comment>
<evidence type="ECO:0000259" key="2">
    <source>
        <dbReference type="Pfam" id="PF14360"/>
    </source>
</evidence>
<dbReference type="AlphaFoldDB" id="A0A9D7STX7"/>
<evidence type="ECO:0000313" key="4">
    <source>
        <dbReference type="Proteomes" id="UP000808337"/>
    </source>
</evidence>
<feature type="transmembrane region" description="Helical" evidence="1">
    <location>
        <begin position="182"/>
        <end position="200"/>
    </location>
</feature>
<dbReference type="Proteomes" id="UP000808337">
    <property type="component" value="Unassembled WGS sequence"/>
</dbReference>